<reference evidence="4" key="1">
    <citation type="submission" date="2016-10" db="EMBL/GenBank/DDBJ databases">
        <authorList>
            <person name="Varghese N."/>
            <person name="Submissions S."/>
        </authorList>
    </citation>
    <scope>NUCLEOTIDE SEQUENCE [LARGE SCALE GENOMIC DNA]</scope>
    <source>
        <strain evidence="4">DSM 46136</strain>
    </source>
</reference>
<organism evidence="3 4">
    <name type="scientific">Geodermatophilus amargosae</name>
    <dbReference type="NCBI Taxonomy" id="1296565"/>
    <lineage>
        <taxon>Bacteria</taxon>
        <taxon>Bacillati</taxon>
        <taxon>Actinomycetota</taxon>
        <taxon>Actinomycetes</taxon>
        <taxon>Geodermatophilales</taxon>
        <taxon>Geodermatophilaceae</taxon>
        <taxon>Geodermatophilus</taxon>
    </lineage>
</organism>
<evidence type="ECO:0000259" key="2">
    <source>
        <dbReference type="Pfam" id="PF13193"/>
    </source>
</evidence>
<keyword evidence="3" id="KW-0436">Ligase</keyword>
<accession>A0A1I7BMC3</accession>
<dbReference type="InterPro" id="IPR000873">
    <property type="entry name" value="AMP-dep_synth/lig_dom"/>
</dbReference>
<feature type="domain" description="AMP-binding enzyme C-terminal" evidence="2">
    <location>
        <begin position="443"/>
        <end position="521"/>
    </location>
</feature>
<dbReference type="SUPFAM" id="SSF56801">
    <property type="entry name" value="Acetyl-CoA synthetase-like"/>
    <property type="match status" value="1"/>
</dbReference>
<dbReference type="Pfam" id="PF00501">
    <property type="entry name" value="AMP-binding"/>
    <property type="match status" value="1"/>
</dbReference>
<dbReference type="InterPro" id="IPR050237">
    <property type="entry name" value="ATP-dep_AMP-bd_enzyme"/>
</dbReference>
<dbReference type="InterPro" id="IPR045851">
    <property type="entry name" value="AMP-bd_C_sf"/>
</dbReference>
<evidence type="ECO:0000313" key="4">
    <source>
        <dbReference type="Proteomes" id="UP000199546"/>
    </source>
</evidence>
<keyword evidence="4" id="KW-1185">Reference proteome</keyword>
<dbReference type="InterPro" id="IPR025110">
    <property type="entry name" value="AMP-bd_C"/>
</dbReference>
<evidence type="ECO:0000259" key="1">
    <source>
        <dbReference type="Pfam" id="PF00501"/>
    </source>
</evidence>
<dbReference type="RefSeq" id="WP_093581537.1">
    <property type="nucleotide sequence ID" value="NZ_FPBA01000015.1"/>
</dbReference>
<dbReference type="AlphaFoldDB" id="A0A1I7BMC3"/>
<feature type="domain" description="AMP-dependent synthetase/ligase" evidence="1">
    <location>
        <begin position="28"/>
        <end position="393"/>
    </location>
</feature>
<dbReference type="PANTHER" id="PTHR43767">
    <property type="entry name" value="LONG-CHAIN-FATTY-ACID--COA LIGASE"/>
    <property type="match status" value="1"/>
</dbReference>
<proteinExistence type="predicted"/>
<sequence>MRPDLSGIDPLELNLATRFSVGDMLTRSTQLFAGRTAIVDGEEEVSYARLDAAAEAFGRGLLDAGVRHQEPVAFLLGNSWRFAASFFGCAKAGLVALPVNLMLAPEDVAWILGDSGTRIVVADPVFLPLLEAVLPGLPAITRVVVTGDDVPAQVAGRDTVRWDDVAADPTPVRVLVEDRDTLHCLYTSGTTARPKGVLTSHLAVHVGVLSNALQVGHRRGDEHSVLPIVLPLFHTTALDTLLLPVLLTGGTAVLPRGFEPEGFLEVVERRAATHLMLLPMMYAALLASPGIATRDLSSVRLCIYAMAPMPQERITAIAAAFPNAQVLLGSGQTECVPATVFQWPSHQETKAASWGPSTVTVDTQVMDPGGTLLPPGETGEIVYRGPHVMSGYWNDAAANTAAFAHGWFHSGDVGHLDDEGVVWFTDRVKDMVKTGGENVSSVEVERVLLASPEIVEAAVIGVPDDRWGEAVTGVVVAADPGADPAALAERLLAHCRAHLAGFQVPKRIEVRTGLPKTATGKIQKHELRDEFRS</sequence>
<dbReference type="Proteomes" id="UP000199546">
    <property type="component" value="Unassembled WGS sequence"/>
</dbReference>
<dbReference type="InterPro" id="IPR042099">
    <property type="entry name" value="ANL_N_sf"/>
</dbReference>
<dbReference type="OrthoDB" id="9803968at2"/>
<dbReference type="Pfam" id="PF13193">
    <property type="entry name" value="AMP-binding_C"/>
    <property type="match status" value="1"/>
</dbReference>
<name>A0A1I7BMC3_9ACTN</name>
<dbReference type="GO" id="GO:0016878">
    <property type="term" value="F:acid-thiol ligase activity"/>
    <property type="evidence" value="ECO:0007669"/>
    <property type="project" value="UniProtKB-ARBA"/>
</dbReference>
<dbReference type="STRING" id="1296565.SAMN05660657_03671"/>
<evidence type="ECO:0000313" key="3">
    <source>
        <dbReference type="EMBL" id="SFT88330.1"/>
    </source>
</evidence>
<protein>
    <submittedName>
        <fullName evidence="3">Acyl-CoA synthetase (AMP-forming)/AMP-acid ligase II</fullName>
    </submittedName>
</protein>
<dbReference type="Gene3D" id="3.30.300.30">
    <property type="match status" value="1"/>
</dbReference>
<dbReference type="EMBL" id="FPBA01000015">
    <property type="protein sequence ID" value="SFT88330.1"/>
    <property type="molecule type" value="Genomic_DNA"/>
</dbReference>
<dbReference type="Gene3D" id="3.40.50.12780">
    <property type="entry name" value="N-terminal domain of ligase-like"/>
    <property type="match status" value="1"/>
</dbReference>
<gene>
    <name evidence="3" type="ORF">SAMN05660657_03671</name>
</gene>
<dbReference type="PANTHER" id="PTHR43767:SF1">
    <property type="entry name" value="NONRIBOSOMAL PEPTIDE SYNTHASE PES1 (EUROFUNG)-RELATED"/>
    <property type="match status" value="1"/>
</dbReference>